<proteinExistence type="predicted"/>
<dbReference type="Pfam" id="PF24626">
    <property type="entry name" value="SH3_Tf2-1"/>
    <property type="match status" value="1"/>
</dbReference>
<evidence type="ECO:0008006" key="5">
    <source>
        <dbReference type="Google" id="ProtNLM"/>
    </source>
</evidence>
<feature type="domain" description="Chromo" evidence="1">
    <location>
        <begin position="163"/>
        <end position="208"/>
    </location>
</feature>
<dbReference type="Pfam" id="PF00385">
    <property type="entry name" value="Chromo"/>
    <property type="match status" value="1"/>
</dbReference>
<accession>A0ABR0WZR9</accession>
<dbReference type="PANTHER" id="PTHR46148:SF57">
    <property type="entry name" value="OS12G0499874 PROTEIN"/>
    <property type="match status" value="1"/>
</dbReference>
<evidence type="ECO:0000259" key="1">
    <source>
        <dbReference type="Pfam" id="PF00385"/>
    </source>
</evidence>
<organism evidence="3 4">
    <name type="scientific">Rehmannia glutinosa</name>
    <name type="common">Chinese foxglove</name>
    <dbReference type="NCBI Taxonomy" id="99300"/>
    <lineage>
        <taxon>Eukaryota</taxon>
        <taxon>Viridiplantae</taxon>
        <taxon>Streptophyta</taxon>
        <taxon>Embryophyta</taxon>
        <taxon>Tracheophyta</taxon>
        <taxon>Spermatophyta</taxon>
        <taxon>Magnoliopsida</taxon>
        <taxon>eudicotyledons</taxon>
        <taxon>Gunneridae</taxon>
        <taxon>Pentapetalae</taxon>
        <taxon>asterids</taxon>
        <taxon>lamiids</taxon>
        <taxon>Lamiales</taxon>
        <taxon>Orobanchaceae</taxon>
        <taxon>Rehmannieae</taxon>
        <taxon>Rehmannia</taxon>
    </lineage>
</organism>
<dbReference type="Proteomes" id="UP001318860">
    <property type="component" value="Unassembled WGS sequence"/>
</dbReference>
<evidence type="ECO:0000259" key="2">
    <source>
        <dbReference type="Pfam" id="PF24626"/>
    </source>
</evidence>
<dbReference type="InterPro" id="IPR036397">
    <property type="entry name" value="RNaseH_sf"/>
</dbReference>
<dbReference type="SUPFAM" id="SSF54160">
    <property type="entry name" value="Chromo domain-like"/>
    <property type="match status" value="1"/>
</dbReference>
<reference evidence="3 4" key="1">
    <citation type="journal article" date="2021" name="Comput. Struct. Biotechnol. J.">
        <title>De novo genome assembly of the potent medicinal plant Rehmannia glutinosa using nanopore technology.</title>
        <authorList>
            <person name="Ma L."/>
            <person name="Dong C."/>
            <person name="Song C."/>
            <person name="Wang X."/>
            <person name="Zheng X."/>
            <person name="Niu Y."/>
            <person name="Chen S."/>
            <person name="Feng W."/>
        </authorList>
    </citation>
    <scope>NUCLEOTIDE SEQUENCE [LARGE SCALE GENOMIC DNA]</scope>
    <source>
        <strain evidence="3">DH-2019</strain>
    </source>
</reference>
<dbReference type="PANTHER" id="PTHR46148">
    <property type="entry name" value="CHROMO DOMAIN-CONTAINING PROTEIN"/>
    <property type="match status" value="1"/>
</dbReference>
<feature type="domain" description="Tf2-1-like SH3-like" evidence="2">
    <location>
        <begin position="72"/>
        <end position="137"/>
    </location>
</feature>
<dbReference type="Gene3D" id="3.30.420.10">
    <property type="entry name" value="Ribonuclease H-like superfamily/Ribonuclease H"/>
    <property type="match status" value="1"/>
</dbReference>
<dbReference type="InterPro" id="IPR023780">
    <property type="entry name" value="Chromo_domain"/>
</dbReference>
<dbReference type="InterPro" id="IPR056924">
    <property type="entry name" value="SH3_Tf2-1"/>
</dbReference>
<dbReference type="InterPro" id="IPR016197">
    <property type="entry name" value="Chromo-like_dom_sf"/>
</dbReference>
<evidence type="ECO:0000313" key="3">
    <source>
        <dbReference type="EMBL" id="KAK6152942.1"/>
    </source>
</evidence>
<name>A0ABR0WZR9_REHGL</name>
<evidence type="ECO:0000313" key="4">
    <source>
        <dbReference type="Proteomes" id="UP001318860"/>
    </source>
</evidence>
<dbReference type="EMBL" id="JABTTQ020000006">
    <property type="protein sequence ID" value="KAK6152942.1"/>
    <property type="molecule type" value="Genomic_DNA"/>
</dbReference>
<protein>
    <recommendedName>
        <fullName evidence="5">Pol protein</fullName>
    </recommendedName>
</protein>
<gene>
    <name evidence="3" type="ORF">DH2020_012581</name>
</gene>
<comment type="caution">
    <text evidence="3">The sequence shown here is derived from an EMBL/GenBank/DDBJ whole genome shotgun (WGS) entry which is preliminary data.</text>
</comment>
<keyword evidence="4" id="KW-1185">Reference proteome</keyword>
<sequence>MLRAYALDFKGSWCKYLCLAEFAYNNSYQATLKMAPYEALYGRKCRSPICWHESRQKNYVDVRRRPLEFEVGDSVFIKVAPMKGVMRFGKKGKLSPRYVGPYEITKRIGKVAYELDLPGEMSAIHNIFHVSMLKKYVPDPSHVIQPQTVQIREDMSYEEKPVEIVDREVKKLRNKYIPLVKVIWRNQRVEEATWEREEDMRQKYPELL</sequence>